<evidence type="ECO:0000313" key="1">
    <source>
        <dbReference type="EMBL" id="AKQ68082.1"/>
    </source>
</evidence>
<name>A0A0H4XIL1_9BACT</name>
<dbReference type="AlphaFoldDB" id="A0A0H4XIL1"/>
<dbReference type="EMBL" id="CP012109">
    <property type="protein sequence ID" value="AKQ68082.1"/>
    <property type="molecule type" value="Genomic_DNA"/>
</dbReference>
<accession>A0A0H4XIL1</accession>
<organism evidence="1 2">
    <name type="scientific">Pseudomyxococcus hansupus</name>
    <dbReference type="NCBI Taxonomy" id="1297742"/>
    <lineage>
        <taxon>Bacteria</taxon>
        <taxon>Pseudomonadati</taxon>
        <taxon>Myxococcota</taxon>
        <taxon>Myxococcia</taxon>
        <taxon>Myxococcales</taxon>
        <taxon>Cystobacterineae</taxon>
        <taxon>Myxococcaceae</taxon>
        <taxon>Pseudomyxococcus</taxon>
    </lineage>
</organism>
<protein>
    <submittedName>
        <fullName evidence="1">Uncharacterized protein</fullName>
    </submittedName>
</protein>
<evidence type="ECO:0000313" key="2">
    <source>
        <dbReference type="Proteomes" id="UP000009026"/>
    </source>
</evidence>
<dbReference type="STRING" id="1297742.A176_004994"/>
<dbReference type="RefSeq" id="WP_002637338.1">
    <property type="nucleotide sequence ID" value="NZ_CP012109.1"/>
</dbReference>
<dbReference type="KEGG" id="mym:A176_004994"/>
<gene>
    <name evidence="1" type="ORF">A176_004994</name>
</gene>
<reference evidence="1 2" key="1">
    <citation type="journal article" date="2016" name="PLoS ONE">
        <title>Complete Genome Sequence and Comparative Genomics of a Novel Myxobacterium Myxococcus hansupus.</title>
        <authorList>
            <person name="Sharma G."/>
            <person name="Narwani T."/>
            <person name="Subramanian S."/>
        </authorList>
    </citation>
    <scope>NUCLEOTIDE SEQUENCE [LARGE SCALE GENOMIC DNA]</scope>
    <source>
        <strain evidence="2">mixupus</strain>
    </source>
</reference>
<dbReference type="OrthoDB" id="5509051at2"/>
<proteinExistence type="predicted"/>
<sequence length="234" mass="25289">MRTTQDWSRFGGGLIVLLALGGTLALFAPRILGAAAGPELEIITALKETETEGLSLGVPGAPQPLKSSKHRFARITVNVEPGGQRAEAFATLDFEGTLGETRVGTAGVERVPFVTRGGSWVPETSAAPRLQAVVTALESRRRALQAADAAAMERLAGPDTPGVGGPEWEHLQQVRARGYRAEAWYVRLERDDAVVTEHWRLQGALPARPVDTRGQRQLSLSWRGDEFLFSPSLM</sequence>
<dbReference type="PATRIC" id="fig|1297742.4.peg.5039"/>
<dbReference type="Proteomes" id="UP000009026">
    <property type="component" value="Chromosome"/>
</dbReference>
<keyword evidence="2" id="KW-1185">Reference proteome</keyword>